<evidence type="ECO:0000313" key="4">
    <source>
        <dbReference type="Proteomes" id="UP000799537"/>
    </source>
</evidence>
<dbReference type="OrthoDB" id="5059029at2759"/>
<dbReference type="EMBL" id="ML993614">
    <property type="protein sequence ID" value="KAF2162306.1"/>
    <property type="molecule type" value="Genomic_DNA"/>
</dbReference>
<evidence type="ECO:0000256" key="1">
    <source>
        <dbReference type="SAM" id="SignalP"/>
    </source>
</evidence>
<feature type="chain" id="PRO_5025369884" description="Secreted protein CSS2 C-terminal domain-containing protein" evidence="1">
    <location>
        <begin position="19"/>
        <end position="181"/>
    </location>
</feature>
<evidence type="ECO:0000313" key="3">
    <source>
        <dbReference type="EMBL" id="KAF2162306.1"/>
    </source>
</evidence>
<dbReference type="GeneID" id="54561791"/>
<name>A0A6A6CA28_ZASCE</name>
<feature type="signal peptide" evidence="1">
    <location>
        <begin position="1"/>
        <end position="18"/>
    </location>
</feature>
<gene>
    <name evidence="3" type="ORF">M409DRAFT_27310</name>
</gene>
<evidence type="ECO:0000259" key="2">
    <source>
        <dbReference type="Pfam" id="PF20521"/>
    </source>
</evidence>
<dbReference type="InterPro" id="IPR046624">
    <property type="entry name" value="CSS2_C"/>
</dbReference>
<keyword evidence="1" id="KW-0732">Signal</keyword>
<accession>A0A6A6CA28</accession>
<keyword evidence="4" id="KW-1185">Reference proteome</keyword>
<proteinExistence type="predicted"/>
<dbReference type="RefSeq" id="XP_033663195.1">
    <property type="nucleotide sequence ID" value="XM_033808519.1"/>
</dbReference>
<dbReference type="Pfam" id="PF20521">
    <property type="entry name" value="DUF6736"/>
    <property type="match status" value="1"/>
</dbReference>
<organism evidence="3 4">
    <name type="scientific">Zasmidium cellare ATCC 36951</name>
    <dbReference type="NCBI Taxonomy" id="1080233"/>
    <lineage>
        <taxon>Eukaryota</taxon>
        <taxon>Fungi</taxon>
        <taxon>Dikarya</taxon>
        <taxon>Ascomycota</taxon>
        <taxon>Pezizomycotina</taxon>
        <taxon>Dothideomycetes</taxon>
        <taxon>Dothideomycetidae</taxon>
        <taxon>Mycosphaerellales</taxon>
        <taxon>Mycosphaerellaceae</taxon>
        <taxon>Zasmidium</taxon>
    </lineage>
</organism>
<feature type="domain" description="Secreted protein CSS2 C-terminal" evidence="2">
    <location>
        <begin position="52"/>
        <end position="175"/>
    </location>
</feature>
<reference evidence="3" key="1">
    <citation type="journal article" date="2020" name="Stud. Mycol.">
        <title>101 Dothideomycetes genomes: a test case for predicting lifestyles and emergence of pathogens.</title>
        <authorList>
            <person name="Haridas S."/>
            <person name="Albert R."/>
            <person name="Binder M."/>
            <person name="Bloem J."/>
            <person name="Labutti K."/>
            <person name="Salamov A."/>
            <person name="Andreopoulos B."/>
            <person name="Baker S."/>
            <person name="Barry K."/>
            <person name="Bills G."/>
            <person name="Bluhm B."/>
            <person name="Cannon C."/>
            <person name="Castanera R."/>
            <person name="Culley D."/>
            <person name="Daum C."/>
            <person name="Ezra D."/>
            <person name="Gonzalez J."/>
            <person name="Henrissat B."/>
            <person name="Kuo A."/>
            <person name="Liang C."/>
            <person name="Lipzen A."/>
            <person name="Lutzoni F."/>
            <person name="Magnuson J."/>
            <person name="Mondo S."/>
            <person name="Nolan M."/>
            <person name="Ohm R."/>
            <person name="Pangilinan J."/>
            <person name="Park H.-J."/>
            <person name="Ramirez L."/>
            <person name="Alfaro M."/>
            <person name="Sun H."/>
            <person name="Tritt A."/>
            <person name="Yoshinaga Y."/>
            <person name="Zwiers L.-H."/>
            <person name="Turgeon B."/>
            <person name="Goodwin S."/>
            <person name="Spatafora J."/>
            <person name="Crous P."/>
            <person name="Grigoriev I."/>
        </authorList>
    </citation>
    <scope>NUCLEOTIDE SEQUENCE</scope>
    <source>
        <strain evidence="3">ATCC 36951</strain>
    </source>
</reference>
<sequence>MKLSLIVIAATFFVLLNSYSTSSLSIANDSPDRWAQIDLEAPLTNTSHVGVLEKRRHIGVCELVSVAASCVVLINWGYSLVSGSFNYISNFIYETVHADFACEPHVGAYKELKFKFQAYGGDCHTSAQRKTIMSGIESHFKANGGKICGTECLRLDHRRWNGYLLLGLEKTFDKNRLRWEW</sequence>
<protein>
    <recommendedName>
        <fullName evidence="2">Secreted protein CSS2 C-terminal domain-containing protein</fullName>
    </recommendedName>
</protein>
<dbReference type="Proteomes" id="UP000799537">
    <property type="component" value="Unassembled WGS sequence"/>
</dbReference>
<dbReference type="AlphaFoldDB" id="A0A6A6CA28"/>